<evidence type="ECO:0000313" key="3">
    <source>
        <dbReference type="Proteomes" id="UP000234323"/>
    </source>
</evidence>
<evidence type="ECO:0000313" key="2">
    <source>
        <dbReference type="EMBL" id="PKY63363.1"/>
    </source>
</evidence>
<proteinExistence type="predicted"/>
<name>A0A2I1HWY7_9GLOM</name>
<keyword evidence="3" id="KW-1185">Reference proteome</keyword>
<feature type="transmembrane region" description="Helical" evidence="1">
    <location>
        <begin position="25"/>
        <end position="47"/>
    </location>
</feature>
<evidence type="ECO:0000256" key="1">
    <source>
        <dbReference type="SAM" id="Phobius"/>
    </source>
</evidence>
<accession>A0A2I1HWY7</accession>
<keyword evidence="1" id="KW-0472">Membrane</keyword>
<dbReference type="EMBL" id="LLXI01009963">
    <property type="protein sequence ID" value="PKY63363.1"/>
    <property type="molecule type" value="Genomic_DNA"/>
</dbReference>
<keyword evidence="1" id="KW-1133">Transmembrane helix</keyword>
<comment type="caution">
    <text evidence="2">The sequence shown here is derived from an EMBL/GenBank/DDBJ whole genome shotgun (WGS) entry which is preliminary data.</text>
</comment>
<organism evidence="2 3">
    <name type="scientific">Rhizophagus irregularis</name>
    <dbReference type="NCBI Taxonomy" id="588596"/>
    <lineage>
        <taxon>Eukaryota</taxon>
        <taxon>Fungi</taxon>
        <taxon>Fungi incertae sedis</taxon>
        <taxon>Mucoromycota</taxon>
        <taxon>Glomeromycotina</taxon>
        <taxon>Glomeromycetes</taxon>
        <taxon>Glomerales</taxon>
        <taxon>Glomeraceae</taxon>
        <taxon>Rhizophagus</taxon>
    </lineage>
</organism>
<dbReference type="Proteomes" id="UP000234323">
    <property type="component" value="Unassembled WGS sequence"/>
</dbReference>
<dbReference type="AlphaFoldDB" id="A0A2I1HWY7"/>
<protein>
    <submittedName>
        <fullName evidence="2">Uncharacterized protein</fullName>
    </submittedName>
</protein>
<keyword evidence="1" id="KW-0812">Transmembrane</keyword>
<sequence>MGDPIKNLFRLASLLKKGYKKIRVWVLRSTCLTFIVMKISLNFFVIIQRRISFSIKPSY</sequence>
<gene>
    <name evidence="2" type="ORF">RhiirA4_492012</name>
</gene>
<reference evidence="2 3" key="1">
    <citation type="submission" date="2015-10" db="EMBL/GenBank/DDBJ databases">
        <title>Genome analyses suggest a sexual origin of heterokaryosis in a supposedly ancient asexual fungus.</title>
        <authorList>
            <person name="Ropars J."/>
            <person name="Sedzielewska K."/>
            <person name="Noel J."/>
            <person name="Charron P."/>
            <person name="Farinelli L."/>
            <person name="Marton T."/>
            <person name="Kruger M."/>
            <person name="Pelin A."/>
            <person name="Brachmann A."/>
            <person name="Corradi N."/>
        </authorList>
    </citation>
    <scope>NUCLEOTIDE SEQUENCE [LARGE SCALE GENOMIC DNA]</scope>
    <source>
        <strain evidence="2 3">A4</strain>
    </source>
</reference>